<protein>
    <submittedName>
        <fullName evidence="1">Uncharacterized protein</fullName>
    </submittedName>
</protein>
<gene>
    <name evidence="1" type="ORF">SDC9_71358</name>
</gene>
<proteinExistence type="predicted"/>
<organism evidence="1">
    <name type="scientific">bioreactor metagenome</name>
    <dbReference type="NCBI Taxonomy" id="1076179"/>
    <lineage>
        <taxon>unclassified sequences</taxon>
        <taxon>metagenomes</taxon>
        <taxon>ecological metagenomes</taxon>
    </lineage>
</organism>
<dbReference type="AlphaFoldDB" id="A0A644Y8S6"/>
<name>A0A644Y8S6_9ZZZZ</name>
<dbReference type="EMBL" id="VSSQ01004362">
    <property type="protein sequence ID" value="MPM24870.1"/>
    <property type="molecule type" value="Genomic_DNA"/>
</dbReference>
<comment type="caution">
    <text evidence="1">The sequence shown here is derived from an EMBL/GenBank/DDBJ whole genome shotgun (WGS) entry which is preliminary data.</text>
</comment>
<reference evidence="1" key="1">
    <citation type="submission" date="2019-08" db="EMBL/GenBank/DDBJ databases">
        <authorList>
            <person name="Kucharzyk K."/>
            <person name="Murdoch R.W."/>
            <person name="Higgins S."/>
            <person name="Loffler F."/>
        </authorList>
    </citation>
    <scope>NUCLEOTIDE SEQUENCE</scope>
</reference>
<sequence length="277" mass="29927">MRPDTDGVQPFGDGVEAISLTETAENLFDVCSLRLLGDQHVVPRRIAEGGVGLQLASTVFFLHAALDFFGKVDGIVFVHGLDQRFHKDSQLTLGNGLTDGNNLNAKLLAQDGFIKNRVIPVPGKPGELPEQNRVKGLRLQLGRADQMAEGVPARDLSPGNALVYKYIFIGDNPSVLCRPLANLHQLAGRGQLYLVLRADPDVRGGYLEFVWHGITAIHRKPPFPRSPHRSPHRLTGRCGGGSVVLILIYTLSTHIDDNGLLRCAAVVTGDIGQSGAP</sequence>
<accession>A0A644Y8S6</accession>
<evidence type="ECO:0000313" key="1">
    <source>
        <dbReference type="EMBL" id="MPM24870.1"/>
    </source>
</evidence>